<evidence type="ECO:0000256" key="4">
    <source>
        <dbReference type="ARBA" id="ARBA00022927"/>
    </source>
</evidence>
<feature type="compositionally biased region" description="Low complexity" evidence="9">
    <location>
        <begin position="430"/>
        <end position="467"/>
    </location>
</feature>
<dbReference type="GO" id="GO:0006895">
    <property type="term" value="P:Golgi to endosome transport"/>
    <property type="evidence" value="ECO:0007669"/>
    <property type="project" value="TreeGrafter"/>
</dbReference>
<protein>
    <submittedName>
        <fullName evidence="13">Uncharacterized protein</fullName>
    </submittedName>
</protein>
<evidence type="ECO:0000256" key="1">
    <source>
        <dbReference type="ARBA" id="ARBA00004601"/>
    </source>
</evidence>
<dbReference type="SUPFAM" id="SSF48464">
    <property type="entry name" value="ENTH/VHS domain"/>
    <property type="match status" value="1"/>
</dbReference>
<evidence type="ECO:0000256" key="8">
    <source>
        <dbReference type="ARBA" id="ARBA00065344"/>
    </source>
</evidence>
<dbReference type="SUPFAM" id="SSF89009">
    <property type="entry name" value="GAT-like domain"/>
    <property type="match status" value="1"/>
</dbReference>
<gene>
    <name evidence="13" type="ORF">NLU13_8429</name>
</gene>
<dbReference type="Gene3D" id="2.60.40.1230">
    <property type="match status" value="1"/>
</dbReference>
<comment type="subunit">
    <text evidence="2">Component of the ESCRT-0 complex composed of HSE1 and VPS27.</text>
</comment>
<dbReference type="InterPro" id="IPR002014">
    <property type="entry name" value="VHS_dom"/>
</dbReference>
<dbReference type="InterPro" id="IPR008152">
    <property type="entry name" value="Clathrin_a/b/g-adaptin_app_Ig"/>
</dbReference>
<reference evidence="13" key="1">
    <citation type="submission" date="2022-10" db="EMBL/GenBank/DDBJ databases">
        <title>Determination and structural analysis of whole genome sequence of Sarocladium strictum F4-1.</title>
        <authorList>
            <person name="Hu L."/>
            <person name="Jiang Y."/>
        </authorList>
    </citation>
    <scope>NUCLEOTIDE SEQUENCE</scope>
    <source>
        <strain evidence="13">F4-1</strain>
    </source>
</reference>
<evidence type="ECO:0000256" key="7">
    <source>
        <dbReference type="ARBA" id="ARBA00053552"/>
    </source>
</evidence>
<feature type="domain" description="GAT" evidence="12">
    <location>
        <begin position="195"/>
        <end position="323"/>
    </location>
</feature>
<evidence type="ECO:0000256" key="9">
    <source>
        <dbReference type="SAM" id="MobiDB-lite"/>
    </source>
</evidence>
<evidence type="ECO:0000256" key="3">
    <source>
        <dbReference type="ARBA" id="ARBA00022448"/>
    </source>
</evidence>
<keyword evidence="14" id="KW-1185">Reference proteome</keyword>
<evidence type="ECO:0000259" key="12">
    <source>
        <dbReference type="PROSITE" id="PS50909"/>
    </source>
</evidence>
<dbReference type="Gene3D" id="1.20.5.170">
    <property type="match status" value="1"/>
</dbReference>
<dbReference type="GO" id="GO:0006896">
    <property type="term" value="P:Golgi to vacuole transport"/>
    <property type="evidence" value="ECO:0007669"/>
    <property type="project" value="UniProtKB-ARBA"/>
</dbReference>
<dbReference type="CDD" id="cd14235">
    <property type="entry name" value="GAT_GGA_fungi"/>
    <property type="match status" value="1"/>
</dbReference>
<dbReference type="SMART" id="SM00809">
    <property type="entry name" value="Alpha_adaptinC2"/>
    <property type="match status" value="1"/>
</dbReference>
<dbReference type="SMART" id="SM00288">
    <property type="entry name" value="VHS"/>
    <property type="match status" value="1"/>
</dbReference>
<evidence type="ECO:0000256" key="5">
    <source>
        <dbReference type="ARBA" id="ARBA00023034"/>
    </source>
</evidence>
<feature type="region of interest" description="Disordered" evidence="9">
    <location>
        <begin position="363"/>
        <end position="386"/>
    </location>
</feature>
<evidence type="ECO:0000259" key="10">
    <source>
        <dbReference type="PROSITE" id="PS50179"/>
    </source>
</evidence>
<dbReference type="Pfam" id="PF02883">
    <property type="entry name" value="Alpha_adaptinC2"/>
    <property type="match status" value="1"/>
</dbReference>
<sequence length="635" mass="68599">MEAASARAAARDRWTEFGGRAPSQLQRFIQAACSPENYEPNLALSLEIADLINSKKGSAPREAATAIVAFINHRNPNVALLALALLDICVKNCGYPFHLQISTKEFLNELVRRFPERPPIRPSRVQAKILEAIEEWRLTICETSRYKEDLGFIRDMHRLLSYKGYMFPEVRREDAAVLNPSDNLKSPDEMEEEEKEAQSAKLQELIRRGTPEDLQEANRLMKVMAGYDTRSKTDYRAKAAEEIGKIQAKARLLEERLEAFRPGDEAMKDGDVFSELAAALQSAHPKIQKMCEEESDDHEAVAKLFEINDSINRTVQRYKLLKKGDFEGAAKIAAGGPAPSQTAAASSSGNELSLIDFDADAAEASANGGSNGAGPSQSSGLENDLLGLDLSGGDSYGQGGNISLGFGANQNIPGPALLSSMTQGSNATGSVPDPAPAFSSFASFSSPPGSQSMTPQPAQQAFVPPVASAAPASDPFAALAGPSKAQAPAASAANDDDEWNFASALPEGPSKPKEQRATLNSTNLRIDYFAGRTSPGANSLGLSFAFSNNLAQPISELHFQLAVTKGFELQLKPQSGRSLAPKQSRGVTQSVEVWHAGDRTRKVETVKLRWRMSFRVGEEKELRSEMGVIEEVSIA</sequence>
<dbReference type="InterPro" id="IPR004152">
    <property type="entry name" value="GAT_dom"/>
</dbReference>
<keyword evidence="6" id="KW-0175">Coiled coil</keyword>
<dbReference type="Proteomes" id="UP001175261">
    <property type="component" value="Unassembled WGS sequence"/>
</dbReference>
<dbReference type="Pfam" id="PF03127">
    <property type="entry name" value="GAT"/>
    <property type="match status" value="1"/>
</dbReference>
<dbReference type="FunFam" id="1.20.5.170:FF:000024">
    <property type="entry name" value="VHS domain-containing protein"/>
    <property type="match status" value="1"/>
</dbReference>
<organism evidence="13 14">
    <name type="scientific">Sarocladium strictum</name>
    <name type="common">Black bundle disease fungus</name>
    <name type="synonym">Acremonium strictum</name>
    <dbReference type="NCBI Taxonomy" id="5046"/>
    <lineage>
        <taxon>Eukaryota</taxon>
        <taxon>Fungi</taxon>
        <taxon>Dikarya</taxon>
        <taxon>Ascomycota</taxon>
        <taxon>Pezizomycotina</taxon>
        <taxon>Sordariomycetes</taxon>
        <taxon>Hypocreomycetidae</taxon>
        <taxon>Hypocreales</taxon>
        <taxon>Sarocladiaceae</taxon>
        <taxon>Sarocladium</taxon>
    </lineage>
</organism>
<dbReference type="PROSITE" id="PS50909">
    <property type="entry name" value="GAT"/>
    <property type="match status" value="1"/>
</dbReference>
<dbReference type="FunFam" id="1.25.40.90:FF:000008">
    <property type="entry name" value="VHS domain protein"/>
    <property type="match status" value="1"/>
</dbReference>
<dbReference type="GO" id="GO:0035091">
    <property type="term" value="F:phosphatidylinositol binding"/>
    <property type="evidence" value="ECO:0007669"/>
    <property type="project" value="InterPro"/>
</dbReference>
<dbReference type="PROSITE" id="PS50179">
    <property type="entry name" value="VHS"/>
    <property type="match status" value="1"/>
</dbReference>
<dbReference type="GO" id="GO:0005802">
    <property type="term" value="C:trans-Golgi network"/>
    <property type="evidence" value="ECO:0007669"/>
    <property type="project" value="UniProtKB-ARBA"/>
</dbReference>
<dbReference type="Gene3D" id="1.20.58.160">
    <property type="match status" value="1"/>
</dbReference>
<dbReference type="AlphaFoldDB" id="A0AA39GE10"/>
<dbReference type="GO" id="GO:0043130">
    <property type="term" value="F:ubiquitin binding"/>
    <property type="evidence" value="ECO:0007669"/>
    <property type="project" value="InterPro"/>
</dbReference>
<dbReference type="GO" id="GO:0005829">
    <property type="term" value="C:cytosol"/>
    <property type="evidence" value="ECO:0007669"/>
    <property type="project" value="GOC"/>
</dbReference>
<dbReference type="SUPFAM" id="SSF49348">
    <property type="entry name" value="Clathrin adaptor appendage domain"/>
    <property type="match status" value="1"/>
</dbReference>
<feature type="domain" description="GAE" evidence="11">
    <location>
        <begin position="511"/>
        <end position="633"/>
    </location>
</feature>
<keyword evidence="3" id="KW-0813">Transport</keyword>
<dbReference type="InterPro" id="IPR008153">
    <property type="entry name" value="GAE_dom"/>
</dbReference>
<evidence type="ECO:0000256" key="2">
    <source>
        <dbReference type="ARBA" id="ARBA00011446"/>
    </source>
</evidence>
<dbReference type="Gene3D" id="1.25.40.90">
    <property type="match status" value="1"/>
</dbReference>
<dbReference type="InterPro" id="IPR013041">
    <property type="entry name" value="Clathrin_app_Ig-like_sf"/>
</dbReference>
<comment type="caution">
    <text evidence="13">The sequence shown here is derived from an EMBL/GenBank/DDBJ whole genome shotgun (WGS) entry which is preliminary data.</text>
</comment>
<accession>A0AA39GE10</accession>
<comment type="subunit">
    <text evidence="8">Binds to ARF1 and ARF2.</text>
</comment>
<dbReference type="FunFam" id="1.20.58.160:FF:000003">
    <property type="entry name" value="VHS domain protein"/>
    <property type="match status" value="1"/>
</dbReference>
<dbReference type="GO" id="GO:0043328">
    <property type="term" value="P:protein transport to vacuole involved in ubiquitin-dependent protein catabolic process via the multivesicular body sorting pathway"/>
    <property type="evidence" value="ECO:0007669"/>
    <property type="project" value="UniProtKB-ARBA"/>
</dbReference>
<comment type="function">
    <text evidence="7">May play a role in the regulation of membrane traffic through the trans-Golgi network.</text>
</comment>
<keyword evidence="4" id="KW-0653">Protein transport</keyword>
<dbReference type="PROSITE" id="PS50180">
    <property type="entry name" value="GAE"/>
    <property type="match status" value="1"/>
</dbReference>
<dbReference type="PANTHER" id="PTHR47180">
    <property type="entry name" value="ADP-RIBOSYLATION FACTOR-BINDING PROTEIN GGA1-RELATED"/>
    <property type="match status" value="1"/>
</dbReference>
<evidence type="ECO:0000313" key="13">
    <source>
        <dbReference type="EMBL" id="KAK0384342.1"/>
    </source>
</evidence>
<dbReference type="CDD" id="cd16998">
    <property type="entry name" value="VHS_GGA_fungi"/>
    <property type="match status" value="1"/>
</dbReference>
<dbReference type="InterPro" id="IPR041198">
    <property type="entry name" value="GGA_N-GAT"/>
</dbReference>
<comment type="subcellular location">
    <subcellularLocation>
        <location evidence="1">Golgi apparatus</location>
        <location evidence="1">trans-Golgi network</location>
    </subcellularLocation>
</comment>
<dbReference type="PANTHER" id="PTHR47180:SF1">
    <property type="entry name" value="ADP-RIBOSYLATION FACTOR-BINDING PROTEIN GGA1-RELATED"/>
    <property type="match status" value="1"/>
</dbReference>
<dbReference type="InterPro" id="IPR008942">
    <property type="entry name" value="ENTH_VHS"/>
</dbReference>
<evidence type="ECO:0000259" key="11">
    <source>
        <dbReference type="PROSITE" id="PS50180"/>
    </source>
</evidence>
<name>A0AA39GE10_SARSR</name>
<proteinExistence type="predicted"/>
<keyword evidence="5" id="KW-0333">Golgi apparatus</keyword>
<dbReference type="InterPro" id="IPR038425">
    <property type="entry name" value="GAT_sf"/>
</dbReference>
<feature type="compositionally biased region" description="Polar residues" evidence="9">
    <location>
        <begin position="419"/>
        <end position="429"/>
    </location>
</feature>
<dbReference type="Pfam" id="PF18308">
    <property type="entry name" value="GGA_N-GAT"/>
    <property type="match status" value="1"/>
</dbReference>
<evidence type="ECO:0000256" key="6">
    <source>
        <dbReference type="ARBA" id="ARBA00023054"/>
    </source>
</evidence>
<feature type="domain" description="VHS" evidence="10">
    <location>
        <begin position="32"/>
        <end position="168"/>
    </location>
</feature>
<dbReference type="InterPro" id="IPR052653">
    <property type="entry name" value="ARF-binding"/>
</dbReference>
<evidence type="ECO:0000313" key="14">
    <source>
        <dbReference type="Proteomes" id="UP001175261"/>
    </source>
</evidence>
<dbReference type="EMBL" id="JAPDFR010000008">
    <property type="protein sequence ID" value="KAK0384342.1"/>
    <property type="molecule type" value="Genomic_DNA"/>
</dbReference>
<feature type="region of interest" description="Disordered" evidence="9">
    <location>
        <begin position="417"/>
        <end position="467"/>
    </location>
</feature>
<dbReference type="Pfam" id="PF00790">
    <property type="entry name" value="VHS"/>
    <property type="match status" value="1"/>
</dbReference>